<sequence>MDKIIVIGASGHAKVIVEAIELQNEYEICGFIDSYKTKGKNVLNYEILGAEECIPELVAKGVTKGVIAIGDNYTRYVMEQKIRKLSSEFEFITVIHPSARVSKYAKIGRGTVILTSANINADATIGDFCILNTNSNLGHDGIMKDFSSIAPAVTIGGTVVIGEFSAISIGATVLQNLTIGDHVVIGAGALVTRNVDAFVTSYGIPAKTIKKREIGEAYLKSAPKISFSVRHVRGEKDLVGYKKLLQDLNNSNPFYKVELLDTSNMNKHPLCYFVLEENSIPIIAMPFYARSINTALGDSYKDVISPYGYSGPLFNTELINPQLIKRFWKHVDTWYKENNIVSEFIRFSLNENHLHYSGKLIPSLKNVRGKIIEKSLQWKEHKSKVRNNYRKALQEELTLEVYDNEISDEIIEDFYSIYIQTMHRNNAHDQYFHYIDYFKNFINNNPESVVIAMVYKEGNPISTELILKDEDTLYSYLGGTLSDYFYTRPNDFLKIEVIKWARNNNYKFYVLGGGREDNDGLYKYKKYFFPNDEDVVYYTGRKIVNQEVYDKILSEKLEANEIHPENYDKKVYFPQYRKKE</sequence>
<gene>
    <name evidence="6" type="ORF">BD809_103227</name>
</gene>
<evidence type="ECO:0000313" key="7">
    <source>
        <dbReference type="Proteomes" id="UP000324376"/>
    </source>
</evidence>
<feature type="domain" description="BioF2-like acetyltransferase" evidence="4">
    <location>
        <begin position="383"/>
        <end position="517"/>
    </location>
</feature>
<dbReference type="InterPro" id="IPR011004">
    <property type="entry name" value="Trimer_LpxA-like_sf"/>
</dbReference>
<dbReference type="RefSeq" id="WP_148782160.1">
    <property type="nucleotide sequence ID" value="NZ_VNHU01000003.1"/>
</dbReference>
<dbReference type="PANTHER" id="PTHR43300:SF7">
    <property type="entry name" value="UDP-N-ACETYLBACILLOSAMINE N-ACETYLTRANSFERASE"/>
    <property type="match status" value="1"/>
</dbReference>
<dbReference type="SUPFAM" id="SSF51161">
    <property type="entry name" value="Trimeric LpxA-like enzymes"/>
    <property type="match status" value="1"/>
</dbReference>
<comment type="caution">
    <text evidence="6">The sequence shown here is derived from an EMBL/GenBank/DDBJ whole genome shotgun (WGS) entry which is preliminary data.</text>
</comment>
<keyword evidence="6" id="KW-0012">Acyltransferase</keyword>
<accession>A0A5S5CAZ1</accession>
<organism evidence="6 7">
    <name type="scientific">Aquimarina intermedia</name>
    <dbReference type="NCBI Taxonomy" id="350814"/>
    <lineage>
        <taxon>Bacteria</taxon>
        <taxon>Pseudomonadati</taxon>
        <taxon>Bacteroidota</taxon>
        <taxon>Flavobacteriia</taxon>
        <taxon>Flavobacteriales</taxon>
        <taxon>Flavobacteriaceae</taxon>
        <taxon>Aquimarina</taxon>
    </lineage>
</organism>
<dbReference type="Pfam" id="PF17836">
    <property type="entry name" value="PglD_N"/>
    <property type="match status" value="1"/>
</dbReference>
<evidence type="ECO:0000259" key="4">
    <source>
        <dbReference type="Pfam" id="PF13480"/>
    </source>
</evidence>
<feature type="site" description="Increases basicity of active site His" evidence="2">
    <location>
        <position position="140"/>
    </location>
</feature>
<proteinExistence type="inferred from homology"/>
<evidence type="ECO:0000259" key="5">
    <source>
        <dbReference type="Pfam" id="PF17836"/>
    </source>
</evidence>
<evidence type="ECO:0000256" key="2">
    <source>
        <dbReference type="PIRSR" id="PIRSR620019-1"/>
    </source>
</evidence>
<feature type="binding site" evidence="3">
    <location>
        <begin position="10"/>
        <end position="12"/>
    </location>
    <ligand>
        <name>substrate</name>
    </ligand>
</feature>
<feature type="binding site" evidence="3">
    <location>
        <position position="169"/>
    </location>
    <ligand>
        <name>acetyl-CoA</name>
        <dbReference type="ChEBI" id="CHEBI:57288"/>
    </ligand>
</feature>
<dbReference type="InterPro" id="IPR038740">
    <property type="entry name" value="BioF2-like_GNAT_dom"/>
</dbReference>
<dbReference type="OrthoDB" id="9785911at2"/>
<dbReference type="PROSITE" id="PS51191">
    <property type="entry name" value="FEMABX"/>
    <property type="match status" value="1"/>
</dbReference>
<evidence type="ECO:0000256" key="3">
    <source>
        <dbReference type="PIRSR" id="PIRSR620019-2"/>
    </source>
</evidence>
<evidence type="ECO:0000313" key="6">
    <source>
        <dbReference type="EMBL" id="TYP75163.1"/>
    </source>
</evidence>
<dbReference type="Proteomes" id="UP000324376">
    <property type="component" value="Unassembled WGS sequence"/>
</dbReference>
<feature type="domain" description="PglD N-terminal" evidence="5">
    <location>
        <begin position="3"/>
        <end position="76"/>
    </location>
</feature>
<dbReference type="Gene3D" id="2.160.10.10">
    <property type="entry name" value="Hexapeptide repeat proteins"/>
    <property type="match status" value="1"/>
</dbReference>
<evidence type="ECO:0000256" key="1">
    <source>
        <dbReference type="ARBA" id="ARBA00007274"/>
    </source>
</evidence>
<dbReference type="Gene3D" id="3.40.50.20">
    <property type="match status" value="1"/>
</dbReference>
<comment type="similarity">
    <text evidence="1">Belongs to the transferase hexapeptide repeat family.</text>
</comment>
<dbReference type="InterPro" id="IPR041561">
    <property type="entry name" value="PglD_N"/>
</dbReference>
<protein>
    <submittedName>
        <fullName evidence="6">Sugar O-acyltransferase (Sialic acid O-acetyltransferase NeuD family)</fullName>
    </submittedName>
</protein>
<dbReference type="CDD" id="cd03360">
    <property type="entry name" value="LbH_AT_putative"/>
    <property type="match status" value="1"/>
</dbReference>
<dbReference type="InterPro" id="IPR003447">
    <property type="entry name" value="FEMABX"/>
</dbReference>
<name>A0A5S5CAZ1_9FLAO</name>
<dbReference type="InterPro" id="IPR016181">
    <property type="entry name" value="Acyl_CoA_acyltransferase"/>
</dbReference>
<keyword evidence="6" id="KW-0808">Transferase</keyword>
<dbReference type="PANTHER" id="PTHR43300">
    <property type="entry name" value="ACETYLTRANSFERASE"/>
    <property type="match status" value="1"/>
</dbReference>
<feature type="binding site" evidence="3">
    <location>
        <position position="70"/>
    </location>
    <ligand>
        <name>substrate</name>
    </ligand>
</feature>
<dbReference type="AlphaFoldDB" id="A0A5S5CAZ1"/>
<dbReference type="InterPro" id="IPR020019">
    <property type="entry name" value="AcTrfase_PglD-like"/>
</dbReference>
<dbReference type="Gene3D" id="3.40.630.30">
    <property type="match status" value="1"/>
</dbReference>
<dbReference type="InterPro" id="IPR050179">
    <property type="entry name" value="Trans_hexapeptide_repeat"/>
</dbReference>
<reference evidence="6 7" key="1">
    <citation type="submission" date="2019-07" db="EMBL/GenBank/DDBJ databases">
        <title>Genomic Encyclopedia of Archaeal and Bacterial Type Strains, Phase II (KMG-II): from individual species to whole genera.</title>
        <authorList>
            <person name="Goeker M."/>
        </authorList>
    </citation>
    <scope>NUCLEOTIDE SEQUENCE [LARGE SCALE GENOMIC DNA]</scope>
    <source>
        <strain evidence="6 7">DSM 17527</strain>
    </source>
</reference>
<dbReference type="NCBIfam" id="TIGR03570">
    <property type="entry name" value="NeuD_NnaD"/>
    <property type="match status" value="1"/>
</dbReference>
<dbReference type="GO" id="GO:0016755">
    <property type="term" value="F:aminoacyltransferase activity"/>
    <property type="evidence" value="ECO:0007669"/>
    <property type="project" value="InterPro"/>
</dbReference>
<dbReference type="SUPFAM" id="SSF55729">
    <property type="entry name" value="Acyl-CoA N-acyltransferases (Nat)"/>
    <property type="match status" value="1"/>
</dbReference>
<feature type="active site" description="Proton acceptor" evidence="2">
    <location>
        <position position="139"/>
    </location>
</feature>
<dbReference type="GO" id="GO:0044038">
    <property type="term" value="P:cell wall macromolecule biosynthetic process"/>
    <property type="evidence" value="ECO:0007669"/>
    <property type="project" value="InterPro"/>
</dbReference>
<keyword evidence="7" id="KW-1185">Reference proteome</keyword>
<dbReference type="EMBL" id="VNHU01000003">
    <property type="protein sequence ID" value="TYP75163.1"/>
    <property type="molecule type" value="Genomic_DNA"/>
</dbReference>
<dbReference type="Pfam" id="PF13480">
    <property type="entry name" value="Acetyltransf_6"/>
    <property type="match status" value="1"/>
</dbReference>